<sequence length="55" mass="6384">MKHFECMVPDCGWTVESETEEQILEIVGEHARDVHGMPEVPPEIKEKVRSRIVDH</sequence>
<dbReference type="EMBL" id="CADCVQ010000050">
    <property type="protein sequence ID" value="CAA9483647.1"/>
    <property type="molecule type" value="Genomic_DNA"/>
</dbReference>
<accession>A0A6J4RWG0</accession>
<dbReference type="AlphaFoldDB" id="A0A6J4RWG0"/>
<dbReference type="Pfam" id="PF06348">
    <property type="entry name" value="DUF1059"/>
    <property type="match status" value="1"/>
</dbReference>
<proteinExistence type="predicted"/>
<name>A0A6J4RWG0_9ACTN</name>
<evidence type="ECO:0000313" key="1">
    <source>
        <dbReference type="EMBL" id="CAA9483647.1"/>
    </source>
</evidence>
<evidence type="ECO:0008006" key="2">
    <source>
        <dbReference type="Google" id="ProtNLM"/>
    </source>
</evidence>
<dbReference type="InterPro" id="IPR009409">
    <property type="entry name" value="DUF1059"/>
</dbReference>
<organism evidence="1">
    <name type="scientific">uncultured Solirubrobacteraceae bacterium</name>
    <dbReference type="NCBI Taxonomy" id="1162706"/>
    <lineage>
        <taxon>Bacteria</taxon>
        <taxon>Bacillati</taxon>
        <taxon>Actinomycetota</taxon>
        <taxon>Thermoleophilia</taxon>
        <taxon>Solirubrobacterales</taxon>
        <taxon>Solirubrobacteraceae</taxon>
        <taxon>environmental samples</taxon>
    </lineage>
</organism>
<protein>
    <recommendedName>
        <fullName evidence="2">Small metal-binding protein</fullName>
    </recommendedName>
</protein>
<reference evidence="1" key="1">
    <citation type="submission" date="2020-02" db="EMBL/GenBank/DDBJ databases">
        <authorList>
            <person name="Meier V. D."/>
        </authorList>
    </citation>
    <scope>NUCLEOTIDE SEQUENCE</scope>
    <source>
        <strain evidence="1">AVDCRST_MAG67</strain>
    </source>
</reference>
<gene>
    <name evidence="1" type="ORF">AVDCRST_MAG67-1125</name>
</gene>